<sequence length="100" mass="10186">MSVIDLDTPAVPAVGRRRPARRAVASAPGRAGRVLALVALALAAPPSAPSPVTAARTIPLPSYCTGRPIPGGRLNIVEHGRYIILDATTNTVVGSGACPR</sequence>
<keyword evidence="2" id="KW-1185">Reference proteome</keyword>
<name>A0A917U9S8_9ACTN</name>
<accession>A0A917U9S8</accession>
<protein>
    <submittedName>
        <fullName evidence="1">Uncharacterized protein</fullName>
    </submittedName>
</protein>
<comment type="caution">
    <text evidence="1">The sequence shown here is derived from an EMBL/GenBank/DDBJ whole genome shotgun (WGS) entry which is preliminary data.</text>
</comment>
<reference evidence="1" key="1">
    <citation type="journal article" date="2014" name="Int. J. Syst. Evol. Microbiol.">
        <title>Complete genome sequence of Corynebacterium casei LMG S-19264T (=DSM 44701T), isolated from a smear-ripened cheese.</title>
        <authorList>
            <consortium name="US DOE Joint Genome Institute (JGI-PGF)"/>
            <person name="Walter F."/>
            <person name="Albersmeier A."/>
            <person name="Kalinowski J."/>
            <person name="Ruckert C."/>
        </authorList>
    </citation>
    <scope>NUCLEOTIDE SEQUENCE</scope>
    <source>
        <strain evidence="1">JCM 19831</strain>
    </source>
</reference>
<reference evidence="1" key="2">
    <citation type="submission" date="2020-09" db="EMBL/GenBank/DDBJ databases">
        <authorList>
            <person name="Sun Q."/>
            <person name="Ohkuma M."/>
        </authorList>
    </citation>
    <scope>NUCLEOTIDE SEQUENCE</scope>
    <source>
        <strain evidence="1">JCM 19831</strain>
    </source>
</reference>
<organism evidence="1 2">
    <name type="scientific">Dactylosporangium sucinum</name>
    <dbReference type="NCBI Taxonomy" id="1424081"/>
    <lineage>
        <taxon>Bacteria</taxon>
        <taxon>Bacillati</taxon>
        <taxon>Actinomycetota</taxon>
        <taxon>Actinomycetes</taxon>
        <taxon>Micromonosporales</taxon>
        <taxon>Micromonosporaceae</taxon>
        <taxon>Dactylosporangium</taxon>
    </lineage>
</organism>
<dbReference type="AlphaFoldDB" id="A0A917U9S8"/>
<dbReference type="EMBL" id="BMPI01000060">
    <property type="protein sequence ID" value="GGM70100.1"/>
    <property type="molecule type" value="Genomic_DNA"/>
</dbReference>
<dbReference type="RefSeq" id="WP_190255732.1">
    <property type="nucleotide sequence ID" value="NZ_BMPI01000060.1"/>
</dbReference>
<proteinExistence type="predicted"/>
<gene>
    <name evidence="1" type="ORF">GCM10007977_084870</name>
</gene>
<evidence type="ECO:0000313" key="1">
    <source>
        <dbReference type="EMBL" id="GGM70100.1"/>
    </source>
</evidence>
<dbReference type="Proteomes" id="UP000642070">
    <property type="component" value="Unassembled WGS sequence"/>
</dbReference>
<evidence type="ECO:0000313" key="2">
    <source>
        <dbReference type="Proteomes" id="UP000642070"/>
    </source>
</evidence>